<dbReference type="InterPro" id="IPR018097">
    <property type="entry name" value="EGF_Ca-bd_CS"/>
</dbReference>
<dbReference type="InterPro" id="IPR019826">
    <property type="entry name" value="Carboxylesterase_B_AS"/>
</dbReference>
<gene>
    <name evidence="13" type="ORF">HOLleu_25939</name>
</gene>
<comment type="caution">
    <text evidence="13">The sequence shown here is derived from an EMBL/GenBank/DDBJ whole genome shotgun (WGS) entry which is preliminary data.</text>
</comment>
<dbReference type="Pfam" id="PF08742">
    <property type="entry name" value="C8"/>
    <property type="match status" value="2"/>
</dbReference>
<evidence type="ECO:0000256" key="6">
    <source>
        <dbReference type="ARBA" id="ARBA00022801"/>
    </source>
</evidence>
<keyword evidence="14" id="KW-1185">Reference proteome</keyword>
<evidence type="ECO:0000313" key="14">
    <source>
        <dbReference type="Proteomes" id="UP001152320"/>
    </source>
</evidence>
<protein>
    <submittedName>
        <fullName evidence="13">Acetylcholinesterase</fullName>
    </submittedName>
</protein>
<dbReference type="InterPro" id="IPR002919">
    <property type="entry name" value="TIL_dom"/>
</dbReference>
<feature type="chain" id="PRO_5040213613" evidence="10">
    <location>
        <begin position="28"/>
        <end position="1662"/>
    </location>
</feature>
<evidence type="ECO:0000256" key="3">
    <source>
        <dbReference type="ARBA" id="ARBA00022536"/>
    </source>
</evidence>
<dbReference type="FunFam" id="3.40.50.1820:FF:000029">
    <property type="entry name" value="Acetylcholinesterase"/>
    <property type="match status" value="1"/>
</dbReference>
<evidence type="ECO:0000256" key="8">
    <source>
        <dbReference type="ARBA" id="ARBA00023180"/>
    </source>
</evidence>
<evidence type="ECO:0000256" key="2">
    <source>
        <dbReference type="ARBA" id="ARBA00022487"/>
    </source>
</evidence>
<dbReference type="PROSITE" id="PS51233">
    <property type="entry name" value="VWFD"/>
    <property type="match status" value="3"/>
</dbReference>
<dbReference type="EMBL" id="JAIZAY010000012">
    <property type="protein sequence ID" value="KAJ8032421.1"/>
    <property type="molecule type" value="Genomic_DNA"/>
</dbReference>
<dbReference type="Pfam" id="PF00094">
    <property type="entry name" value="VWD"/>
    <property type="match status" value="3"/>
</dbReference>
<dbReference type="SUPFAM" id="SSF53474">
    <property type="entry name" value="alpha/beta-Hydrolases"/>
    <property type="match status" value="1"/>
</dbReference>
<dbReference type="InterPro" id="IPR002018">
    <property type="entry name" value="CarbesteraseB"/>
</dbReference>
<keyword evidence="2" id="KW-0719">Serine esterase</keyword>
<dbReference type="PROSITE" id="PS01187">
    <property type="entry name" value="EGF_CA"/>
    <property type="match status" value="1"/>
</dbReference>
<evidence type="ECO:0000256" key="4">
    <source>
        <dbReference type="ARBA" id="ARBA00022729"/>
    </source>
</evidence>
<feature type="domain" description="VWFD" evidence="12">
    <location>
        <begin position="654"/>
        <end position="826"/>
    </location>
</feature>
<dbReference type="CDD" id="cd00054">
    <property type="entry name" value="EGF_CA"/>
    <property type="match status" value="1"/>
</dbReference>
<evidence type="ECO:0000256" key="1">
    <source>
        <dbReference type="ARBA" id="ARBA00005964"/>
    </source>
</evidence>
<keyword evidence="3 9" id="KW-0245">EGF-like domain</keyword>
<keyword evidence="7 9" id="KW-1015">Disulfide bond</keyword>
<accession>A0A9Q1BTR3</accession>
<dbReference type="InterPro" id="IPR000152">
    <property type="entry name" value="EGF-type_Asp/Asn_hydroxyl_site"/>
</dbReference>
<feature type="domain" description="EGF-like" evidence="11">
    <location>
        <begin position="613"/>
        <end position="649"/>
    </location>
</feature>
<sequence length="1662" mass="185378">MAAAYTKTAKMRILMIILLLSIGKVLTKGSVIEVETTLGTIIGRKVPFQYIDSRLTVNTSVDTFYGIPYAEPPIGDLRFQKTKPKEPWKSPWDSTYKRARCWQFAVDTDQDEDCLFLNIWTPSTEKSGFPVMVWIHGGAYVVGSSNTPEYDGAALAAMNDVIVVSINYRLAAFGFLYAGDAAKGNYALWDQHEAIKWTHTHITAFGGNPDRITLFGQSAGAGSIGHQLIAEQSWDYFQQAILMSGGTLHPWAIELDYEKARSDAYLVGELSGCRNIKSDDDLIDCLRKKDAQKITLAVDRVIFQTLTVVIPLIPVVDGEFITNDPHILMDQGHFKQCNVVMGTTTDDGTLMGARAYFWDINNPDPYSDYEDFHDRIKNYTYTYRNDIILSGIEQQYLDWSNVDDVTFNHFDTYNAILTDEAFRCPTDKMARIYAKHNNTVYAYLFNHLPEYTFYDIPGVSWPWKGIAHAEDIPFVFGKPFRDPSQPNRTYSDNEKSLSIEIMRFFTNFAKTGNPNDYERSTCDTSETGESCEWRQFTISDQVLKSFEIPLQDKVSYRADYCHFWNDYLSKQLVPFTADLSELERQWQAEFDRWKEDDVTNWRSEFDSYCELVDINECQQQPCKNGGTCTDRINGFECSCPDTYRGRTCEQINYCECQVFGNLHYNTFDGGVLTFQGECEYVVSQHTREEAFISGLTPFKLIARHHRNTPSSKVTHVSFVRLELDTKSYKLQNQHVFIDDIQVTTPYFSDDLTISLRPNGAIILSASFGLSVELKEQTVAVSLHSDYYGLASGLCGNCDQNNANECFGNGQAATLCGRKWSAISDCEPALPVDGCLEHPENKETAQDLCSIISDVEGPFGTCLNALNLTVLTELCKYDLCISLPDTYLLCDHLEHVATVCSKEELGNTDWRQYVASCPKECPEGTIYNPCGTSCAETCGNEMDSLEDCSFTCTEACECEDGHVLSDGMCTSRDECGCILPNVGYLKPGDYEMIDNCGQQCSCVAGGLMCEPVSCDPDAHCLIKAGVEQCYCDDGYEGDGIHCAPVATCECLLWGGFHIISFDGMAFDHFGECEYTLLKPLSAASTGYPDFELIGRLIKNSPVQIVSFMREVKLRFQGNIYKLMQNGDVFVNEERVPLPYSDDQGVIISSRRDIVLSTHFGLTVMWNNHNSATIKLDKSTHFNNTAGLCGTCNDIDFDDFTLKSGVVTSSSREFGSSWKTGLNVCFDPDDVFICAAGQNAGINARNLCHAIIDPLGALSVCHELVSPISFYQACVYDVCSQESSTQLCENMELYVQRCTAAGGLARNWWMDRKECQPARCTCTLWGDSHLITFDGNLVTTHGDCEYILVENFENSTFPPYRVIANNVKDVPSSAVAFTRSVRLEVDGNEYNIISGGSVFINGIQEPLPFKDELVTVYDLFPKKVVVECSFYLSLIFASPFSVRIKVENDNIDRTIGLCGTCNDNAEDDFQLADGKMAESTTEFEEAWISSAENCDLGEIKSDCISGSSNETFALSLCSFLTSPVDDLCVGDMVYMSCEPSCQSTCASPNIDSKNCSFKCEEVCLCPDGMQFDGKVCGSSESCGCLLPDGGYIQKSEEWYNEDCSEVCFCAEENGLTCQPHKCPVNTTCLIIDGLSGCHCDDFYIIEDNTCVKGDEQSNIISCSK</sequence>
<dbReference type="SMART" id="SM00181">
    <property type="entry name" value="EGF"/>
    <property type="match status" value="3"/>
</dbReference>
<dbReference type="PROSITE" id="PS01186">
    <property type="entry name" value="EGF_2"/>
    <property type="match status" value="1"/>
</dbReference>
<dbReference type="InterPro" id="IPR000997">
    <property type="entry name" value="Cholinesterase"/>
</dbReference>
<dbReference type="SUPFAM" id="SSF57567">
    <property type="entry name" value="Serine protease inhibitors"/>
    <property type="match status" value="2"/>
</dbReference>
<evidence type="ECO:0000256" key="10">
    <source>
        <dbReference type="SAM" id="SignalP"/>
    </source>
</evidence>
<dbReference type="InterPro" id="IPR019819">
    <property type="entry name" value="Carboxylesterase_B_CS"/>
</dbReference>
<dbReference type="InterPro" id="IPR000742">
    <property type="entry name" value="EGF"/>
</dbReference>
<dbReference type="Pfam" id="PF00135">
    <property type="entry name" value="COesterase"/>
    <property type="match status" value="1"/>
</dbReference>
<keyword evidence="4 10" id="KW-0732">Signal</keyword>
<feature type="domain" description="VWFD" evidence="12">
    <location>
        <begin position="1047"/>
        <end position="1224"/>
    </location>
</feature>
<dbReference type="SUPFAM" id="SSF57196">
    <property type="entry name" value="EGF/Laminin"/>
    <property type="match status" value="1"/>
</dbReference>
<proteinExistence type="inferred from homology"/>
<feature type="signal peptide" evidence="10">
    <location>
        <begin position="1"/>
        <end position="27"/>
    </location>
</feature>
<dbReference type="Pfam" id="PF01826">
    <property type="entry name" value="TIL"/>
    <property type="match status" value="1"/>
</dbReference>
<keyword evidence="8" id="KW-0325">Glycoprotein</keyword>
<evidence type="ECO:0000313" key="13">
    <source>
        <dbReference type="EMBL" id="KAJ8032421.1"/>
    </source>
</evidence>
<dbReference type="FunFam" id="2.10.25.10:FF:000327">
    <property type="entry name" value="neurogenic locus notch homolog protein 4"/>
    <property type="match status" value="1"/>
</dbReference>
<comment type="caution">
    <text evidence="9">Lacks conserved residue(s) required for the propagation of feature annotation.</text>
</comment>
<dbReference type="PROSITE" id="PS00010">
    <property type="entry name" value="ASX_HYDROXYL"/>
    <property type="match status" value="1"/>
</dbReference>
<dbReference type="PROSITE" id="PS00022">
    <property type="entry name" value="EGF_1"/>
    <property type="match status" value="1"/>
</dbReference>
<dbReference type="Proteomes" id="UP001152320">
    <property type="component" value="Chromosome 12"/>
</dbReference>
<keyword evidence="5" id="KW-0677">Repeat</keyword>
<evidence type="ECO:0000256" key="9">
    <source>
        <dbReference type="PROSITE-ProRule" id="PRU00076"/>
    </source>
</evidence>
<comment type="similarity">
    <text evidence="1">Belongs to the type-B carboxylesterase/lipase family.</text>
</comment>
<dbReference type="InterPro" id="IPR001881">
    <property type="entry name" value="EGF-like_Ca-bd_dom"/>
</dbReference>
<dbReference type="InterPro" id="IPR050780">
    <property type="entry name" value="Mucin_vWF_Thrombospondin_sf"/>
</dbReference>
<evidence type="ECO:0000259" key="11">
    <source>
        <dbReference type="PROSITE" id="PS50026"/>
    </source>
</evidence>
<dbReference type="PANTHER" id="PTHR11339">
    <property type="entry name" value="EXTRACELLULAR MATRIX GLYCOPROTEIN RELATED"/>
    <property type="match status" value="1"/>
</dbReference>
<dbReference type="InterPro" id="IPR001846">
    <property type="entry name" value="VWF_type-D"/>
</dbReference>
<dbReference type="GO" id="GO:0031012">
    <property type="term" value="C:extracellular matrix"/>
    <property type="evidence" value="ECO:0007669"/>
    <property type="project" value="TreeGrafter"/>
</dbReference>
<feature type="disulfide bond" evidence="9">
    <location>
        <begin position="639"/>
        <end position="648"/>
    </location>
</feature>
<dbReference type="PRINTS" id="PR00878">
    <property type="entry name" value="CHOLNESTRASE"/>
</dbReference>
<dbReference type="OrthoDB" id="408631at2759"/>
<feature type="domain" description="VWFD" evidence="12">
    <location>
        <begin position="1318"/>
        <end position="1493"/>
    </location>
</feature>
<dbReference type="SMART" id="SM00832">
    <property type="entry name" value="C8"/>
    <property type="match status" value="2"/>
</dbReference>
<dbReference type="PANTHER" id="PTHR11339:SF373">
    <property type="entry name" value="VWFD DOMAIN-CONTAINING PROTEIN"/>
    <property type="match status" value="1"/>
</dbReference>
<dbReference type="InterPro" id="IPR036084">
    <property type="entry name" value="Ser_inhib-like_sf"/>
</dbReference>
<dbReference type="PROSITE" id="PS00122">
    <property type="entry name" value="CARBOXYLESTERASE_B_1"/>
    <property type="match status" value="1"/>
</dbReference>
<dbReference type="GO" id="GO:0005509">
    <property type="term" value="F:calcium ion binding"/>
    <property type="evidence" value="ECO:0007669"/>
    <property type="project" value="InterPro"/>
</dbReference>
<evidence type="ECO:0000259" key="12">
    <source>
        <dbReference type="PROSITE" id="PS51233"/>
    </source>
</evidence>
<name>A0A9Q1BTR3_HOLLE</name>
<dbReference type="SMART" id="SM00216">
    <property type="entry name" value="VWD"/>
    <property type="match status" value="3"/>
</dbReference>
<organism evidence="13 14">
    <name type="scientific">Holothuria leucospilota</name>
    <name type="common">Black long sea cucumber</name>
    <name type="synonym">Mertensiothuria leucospilota</name>
    <dbReference type="NCBI Taxonomy" id="206669"/>
    <lineage>
        <taxon>Eukaryota</taxon>
        <taxon>Metazoa</taxon>
        <taxon>Echinodermata</taxon>
        <taxon>Eleutherozoa</taxon>
        <taxon>Echinozoa</taxon>
        <taxon>Holothuroidea</taxon>
        <taxon>Aspidochirotacea</taxon>
        <taxon>Aspidochirotida</taxon>
        <taxon>Holothuriidae</taxon>
        <taxon>Holothuria</taxon>
    </lineage>
</organism>
<dbReference type="GO" id="GO:0004104">
    <property type="term" value="F:cholinesterase activity"/>
    <property type="evidence" value="ECO:0007669"/>
    <property type="project" value="InterPro"/>
</dbReference>
<dbReference type="InterPro" id="IPR025615">
    <property type="entry name" value="TILa_dom"/>
</dbReference>
<evidence type="ECO:0000256" key="5">
    <source>
        <dbReference type="ARBA" id="ARBA00022737"/>
    </source>
</evidence>
<dbReference type="CDD" id="cd19941">
    <property type="entry name" value="TIL"/>
    <property type="match status" value="2"/>
</dbReference>
<evidence type="ECO:0000256" key="7">
    <source>
        <dbReference type="ARBA" id="ARBA00023157"/>
    </source>
</evidence>
<reference evidence="13" key="1">
    <citation type="submission" date="2021-10" db="EMBL/GenBank/DDBJ databases">
        <title>Tropical sea cucumber genome reveals ecological adaptation and Cuvierian tubules defense mechanism.</title>
        <authorList>
            <person name="Chen T."/>
        </authorList>
    </citation>
    <scope>NUCLEOTIDE SEQUENCE</scope>
    <source>
        <strain evidence="13">Nanhai2018</strain>
        <tissue evidence="13">Muscle</tissue>
    </source>
</reference>
<dbReference type="SMART" id="SM00179">
    <property type="entry name" value="EGF_CA"/>
    <property type="match status" value="1"/>
</dbReference>
<dbReference type="InterPro" id="IPR014853">
    <property type="entry name" value="VWF/SSPO/ZAN-like_Cys-rich_dom"/>
</dbReference>
<dbReference type="Gene3D" id="2.10.25.10">
    <property type="entry name" value="Laminin"/>
    <property type="match status" value="3"/>
</dbReference>
<dbReference type="GO" id="GO:0005615">
    <property type="term" value="C:extracellular space"/>
    <property type="evidence" value="ECO:0007669"/>
    <property type="project" value="TreeGrafter"/>
</dbReference>
<dbReference type="PROSITE" id="PS50026">
    <property type="entry name" value="EGF_3"/>
    <property type="match status" value="1"/>
</dbReference>
<dbReference type="InterPro" id="IPR029058">
    <property type="entry name" value="AB_hydrolase_fold"/>
</dbReference>
<dbReference type="Gene3D" id="3.40.50.1820">
    <property type="entry name" value="alpha/beta hydrolase"/>
    <property type="match status" value="1"/>
</dbReference>
<keyword evidence="6" id="KW-0378">Hydrolase</keyword>
<dbReference type="PROSITE" id="PS00941">
    <property type="entry name" value="CARBOXYLESTERASE_B_2"/>
    <property type="match status" value="1"/>
</dbReference>
<dbReference type="Pfam" id="PF12714">
    <property type="entry name" value="TILa"/>
    <property type="match status" value="1"/>
</dbReference>